<dbReference type="Pfam" id="PF02223">
    <property type="entry name" value="Thymidylate_kin"/>
    <property type="match status" value="1"/>
</dbReference>
<comment type="function">
    <text evidence="8">Phosphorylation of dTMP to form dTDP in both de novo and salvage pathways of dTTP synthesis.</text>
</comment>
<evidence type="ECO:0000313" key="11">
    <source>
        <dbReference type="Proteomes" id="UP000176633"/>
    </source>
</evidence>
<dbReference type="PANTHER" id="PTHR10344:SF4">
    <property type="entry name" value="UMP-CMP KINASE 2, MITOCHONDRIAL"/>
    <property type="match status" value="1"/>
</dbReference>
<dbReference type="NCBIfam" id="TIGR00041">
    <property type="entry name" value="DTMP_kinase"/>
    <property type="match status" value="1"/>
</dbReference>
<organism evidence="10 11">
    <name type="scientific">Candidatus Jorgensenbacteria bacterium RIFCSPLOWO2_12_FULL_42_11</name>
    <dbReference type="NCBI Taxonomy" id="1798473"/>
    <lineage>
        <taxon>Bacteria</taxon>
        <taxon>Candidatus Joergenseniibacteriota</taxon>
    </lineage>
</organism>
<evidence type="ECO:0000256" key="8">
    <source>
        <dbReference type="HAMAP-Rule" id="MF_00165"/>
    </source>
</evidence>
<name>A0A1F6C0X9_9BACT</name>
<evidence type="ECO:0000256" key="5">
    <source>
        <dbReference type="ARBA" id="ARBA00022777"/>
    </source>
</evidence>
<keyword evidence="5 8" id="KW-0418">Kinase</keyword>
<dbReference type="STRING" id="1798473.A3G50_02910"/>
<evidence type="ECO:0000313" key="10">
    <source>
        <dbReference type="EMBL" id="OGG42821.1"/>
    </source>
</evidence>
<evidence type="ECO:0000256" key="7">
    <source>
        <dbReference type="ARBA" id="ARBA00048743"/>
    </source>
</evidence>
<dbReference type="PANTHER" id="PTHR10344">
    <property type="entry name" value="THYMIDYLATE KINASE"/>
    <property type="match status" value="1"/>
</dbReference>
<proteinExistence type="inferred from homology"/>
<dbReference type="GO" id="GO:0005737">
    <property type="term" value="C:cytoplasm"/>
    <property type="evidence" value="ECO:0007669"/>
    <property type="project" value="TreeGrafter"/>
</dbReference>
<dbReference type="InterPro" id="IPR018094">
    <property type="entry name" value="Thymidylate_kinase"/>
</dbReference>
<evidence type="ECO:0000256" key="4">
    <source>
        <dbReference type="ARBA" id="ARBA00022741"/>
    </source>
</evidence>
<evidence type="ECO:0000256" key="2">
    <source>
        <dbReference type="ARBA" id="ARBA00022679"/>
    </source>
</evidence>
<dbReference type="GO" id="GO:0006227">
    <property type="term" value="P:dUDP biosynthetic process"/>
    <property type="evidence" value="ECO:0007669"/>
    <property type="project" value="TreeGrafter"/>
</dbReference>
<gene>
    <name evidence="8" type="primary">tmk</name>
    <name evidence="10" type="ORF">A3G50_02910</name>
</gene>
<dbReference type="GO" id="GO:0006235">
    <property type="term" value="P:dTTP biosynthetic process"/>
    <property type="evidence" value="ECO:0007669"/>
    <property type="project" value="UniProtKB-UniRule"/>
</dbReference>
<evidence type="ECO:0000259" key="9">
    <source>
        <dbReference type="Pfam" id="PF02223"/>
    </source>
</evidence>
<accession>A0A1F6C0X9</accession>
<protein>
    <recommendedName>
        <fullName evidence="8">Thymidylate kinase</fullName>
        <ecNumber evidence="8">2.7.4.9</ecNumber>
    </recommendedName>
    <alternativeName>
        <fullName evidence="8">dTMP kinase</fullName>
    </alternativeName>
</protein>
<keyword evidence="6 8" id="KW-0067">ATP-binding</keyword>
<evidence type="ECO:0000256" key="3">
    <source>
        <dbReference type="ARBA" id="ARBA00022727"/>
    </source>
</evidence>
<comment type="caution">
    <text evidence="10">The sequence shown here is derived from an EMBL/GenBank/DDBJ whole genome shotgun (WGS) entry which is preliminary data.</text>
</comment>
<evidence type="ECO:0000256" key="1">
    <source>
        <dbReference type="ARBA" id="ARBA00009776"/>
    </source>
</evidence>
<keyword evidence="4 8" id="KW-0547">Nucleotide-binding</keyword>
<dbReference type="GO" id="GO:0005524">
    <property type="term" value="F:ATP binding"/>
    <property type="evidence" value="ECO:0007669"/>
    <property type="project" value="UniProtKB-UniRule"/>
</dbReference>
<comment type="similarity">
    <text evidence="1 8">Belongs to the thymidylate kinase family.</text>
</comment>
<sequence length="198" mass="23185">MRKNPYPGKFIVFEGLDGSGQSTQVKLLAEFLKRKKHQVLTTKEPTLDSTAGKLIRKVLDKKKKIPPQKLQELYARDRQEHLKKVIIPALKKGKTVISDRYFFSSFAYGGLDVPFSYLLKINDKFLLPDLVFFINTKPETCILRIDKRGKKNTFFECKDKLEKVYWKYKKILKKFKNVVVINGEISISRIHQEIKKYV</sequence>
<dbReference type="InterPro" id="IPR039430">
    <property type="entry name" value="Thymidylate_kin-like_dom"/>
</dbReference>
<dbReference type="EMBL" id="MFKM01000037">
    <property type="protein sequence ID" value="OGG42821.1"/>
    <property type="molecule type" value="Genomic_DNA"/>
</dbReference>
<dbReference type="EC" id="2.7.4.9" evidence="8"/>
<dbReference type="Gene3D" id="3.40.50.300">
    <property type="entry name" value="P-loop containing nucleotide triphosphate hydrolases"/>
    <property type="match status" value="1"/>
</dbReference>
<reference evidence="10 11" key="1">
    <citation type="journal article" date="2016" name="Nat. Commun.">
        <title>Thousands of microbial genomes shed light on interconnected biogeochemical processes in an aquifer system.</title>
        <authorList>
            <person name="Anantharaman K."/>
            <person name="Brown C.T."/>
            <person name="Hug L.A."/>
            <person name="Sharon I."/>
            <person name="Castelle C.J."/>
            <person name="Probst A.J."/>
            <person name="Thomas B.C."/>
            <person name="Singh A."/>
            <person name="Wilkins M.J."/>
            <person name="Karaoz U."/>
            <person name="Brodie E.L."/>
            <person name="Williams K.H."/>
            <person name="Hubbard S.S."/>
            <person name="Banfield J.F."/>
        </authorList>
    </citation>
    <scope>NUCLEOTIDE SEQUENCE [LARGE SCALE GENOMIC DNA]</scope>
</reference>
<keyword evidence="3 8" id="KW-0545">Nucleotide biosynthesis</keyword>
<dbReference type="CDD" id="cd01672">
    <property type="entry name" value="TMPK"/>
    <property type="match status" value="1"/>
</dbReference>
<evidence type="ECO:0000256" key="6">
    <source>
        <dbReference type="ARBA" id="ARBA00022840"/>
    </source>
</evidence>
<dbReference type="AlphaFoldDB" id="A0A1F6C0X9"/>
<dbReference type="GO" id="GO:0004798">
    <property type="term" value="F:dTMP kinase activity"/>
    <property type="evidence" value="ECO:0007669"/>
    <property type="project" value="UniProtKB-UniRule"/>
</dbReference>
<dbReference type="GO" id="GO:0006233">
    <property type="term" value="P:dTDP biosynthetic process"/>
    <property type="evidence" value="ECO:0007669"/>
    <property type="project" value="InterPro"/>
</dbReference>
<dbReference type="InterPro" id="IPR027417">
    <property type="entry name" value="P-loop_NTPase"/>
</dbReference>
<comment type="caution">
    <text evidence="8">Lacks conserved residue(s) required for the propagation of feature annotation.</text>
</comment>
<keyword evidence="2 8" id="KW-0808">Transferase</keyword>
<comment type="catalytic activity">
    <reaction evidence="7 8">
        <text>dTMP + ATP = dTDP + ADP</text>
        <dbReference type="Rhea" id="RHEA:13517"/>
        <dbReference type="ChEBI" id="CHEBI:30616"/>
        <dbReference type="ChEBI" id="CHEBI:58369"/>
        <dbReference type="ChEBI" id="CHEBI:63528"/>
        <dbReference type="ChEBI" id="CHEBI:456216"/>
        <dbReference type="EC" id="2.7.4.9"/>
    </reaction>
</comment>
<dbReference type="SUPFAM" id="SSF52540">
    <property type="entry name" value="P-loop containing nucleoside triphosphate hydrolases"/>
    <property type="match status" value="1"/>
</dbReference>
<feature type="domain" description="Thymidylate kinase-like" evidence="9">
    <location>
        <begin position="13"/>
        <end position="194"/>
    </location>
</feature>
<dbReference type="Proteomes" id="UP000176633">
    <property type="component" value="Unassembled WGS sequence"/>
</dbReference>
<dbReference type="HAMAP" id="MF_00165">
    <property type="entry name" value="Thymidylate_kinase"/>
    <property type="match status" value="1"/>
</dbReference>